<dbReference type="OrthoDB" id="422720at2759"/>
<dbReference type="GO" id="GO:0005789">
    <property type="term" value="C:endoplasmic reticulum membrane"/>
    <property type="evidence" value="ECO:0007669"/>
    <property type="project" value="TreeGrafter"/>
</dbReference>
<keyword evidence="3" id="KW-0378">Hydrolase</keyword>
<evidence type="ECO:0000256" key="2">
    <source>
        <dbReference type="ARBA" id="ARBA00022741"/>
    </source>
</evidence>
<dbReference type="InterPro" id="IPR027417">
    <property type="entry name" value="P-loop_NTPase"/>
</dbReference>
<keyword evidence="7" id="KW-1185">Reference proteome</keyword>
<dbReference type="CDD" id="cd04104">
    <property type="entry name" value="p47_IIGP_like"/>
    <property type="match status" value="1"/>
</dbReference>
<dbReference type="GO" id="GO:0003924">
    <property type="term" value="F:GTPase activity"/>
    <property type="evidence" value="ECO:0007669"/>
    <property type="project" value="TreeGrafter"/>
</dbReference>
<dbReference type="FunFam" id="3.40.50.300:FF:000541">
    <property type="entry name" value="Immunity related GTPase M"/>
    <property type="match status" value="1"/>
</dbReference>
<evidence type="ECO:0000256" key="4">
    <source>
        <dbReference type="ARBA" id="ARBA00023134"/>
    </source>
</evidence>
<keyword evidence="4" id="KW-0342">GTP-binding</keyword>
<sequence length="420" mass="47660">LLLEGAMAWASSFDAFFKNFKRESKILSEETIILVKHYAEKNELQEALSVICNALADIENAPLNIAVTGETGTGKSTFINALRGVGQEEEGAAATGVTETTMERTPYLHSKFPQVTIWDLPGIGSTSFPPENYLTEMKFGEYDFFIIISATRFKENDAQLAKAIEKMKMNFYFARTKIDTDLYNEQRSKPRTFNKENVLRKIREDCSKQLKGVLSGEPRIFLISSFDMSDFDFPELETTLLIGLPAYKRHIFMLSLQSVTEATINLKRDSLKQKVFLEALKAGALATIPLGGLIRDELENLDETFNLYRSYFGLDDASLEKIAEDFNMSVNEFKVHLRFPHLFTEKKDVSLEDKLRKYIGHISSITGGPVATGFYYGKTYYLQNLFLDTAANDAIALLNKEELFEKKVGPYISKPPDYWE</sequence>
<dbReference type="GO" id="GO:0000045">
    <property type="term" value="P:autophagosome assembly"/>
    <property type="evidence" value="ECO:0007669"/>
    <property type="project" value="TreeGrafter"/>
</dbReference>
<dbReference type="Proteomes" id="UP000092124">
    <property type="component" value="Unassembled WGS sequence"/>
</dbReference>
<dbReference type="PANTHER" id="PTHR32341:SF15">
    <property type="entry name" value="INTERFERON-GAMMA-INDUCIBLE GTPASE 10-RELATED"/>
    <property type="match status" value="1"/>
</dbReference>
<evidence type="ECO:0000313" key="6">
    <source>
        <dbReference type="EMBL" id="OBS73431.1"/>
    </source>
</evidence>
<dbReference type="PANTHER" id="PTHR32341">
    <property type="entry name" value="INTERFERON-INDUCIBLE GTPASE"/>
    <property type="match status" value="1"/>
</dbReference>
<name>A0A1A6H530_NEOLE</name>
<proteinExistence type="inferred from homology"/>
<dbReference type="GO" id="GO:0005525">
    <property type="term" value="F:GTP binding"/>
    <property type="evidence" value="ECO:0007669"/>
    <property type="project" value="UniProtKB-KW"/>
</dbReference>
<dbReference type="STRING" id="56216.A0A1A6H530"/>
<evidence type="ECO:0000256" key="3">
    <source>
        <dbReference type="ARBA" id="ARBA00022801"/>
    </source>
</evidence>
<dbReference type="EMBL" id="LZPO01046544">
    <property type="protein sequence ID" value="OBS73431.1"/>
    <property type="molecule type" value="Genomic_DNA"/>
</dbReference>
<accession>A0A1A6H530</accession>
<dbReference type="InterPro" id="IPR007743">
    <property type="entry name" value="Immunity-related_GTPase-like"/>
</dbReference>
<organism evidence="6 7">
    <name type="scientific">Neotoma lepida</name>
    <name type="common">Desert woodrat</name>
    <dbReference type="NCBI Taxonomy" id="56216"/>
    <lineage>
        <taxon>Eukaryota</taxon>
        <taxon>Metazoa</taxon>
        <taxon>Chordata</taxon>
        <taxon>Craniata</taxon>
        <taxon>Vertebrata</taxon>
        <taxon>Euteleostomi</taxon>
        <taxon>Mammalia</taxon>
        <taxon>Eutheria</taxon>
        <taxon>Euarchontoglires</taxon>
        <taxon>Glires</taxon>
        <taxon>Rodentia</taxon>
        <taxon>Myomorpha</taxon>
        <taxon>Muroidea</taxon>
        <taxon>Cricetidae</taxon>
        <taxon>Neotominae</taxon>
        <taxon>Neotoma</taxon>
    </lineage>
</organism>
<dbReference type="PROSITE" id="PS51716">
    <property type="entry name" value="G_IRG"/>
    <property type="match status" value="1"/>
</dbReference>
<dbReference type="GO" id="GO:0035458">
    <property type="term" value="P:cellular response to interferon-beta"/>
    <property type="evidence" value="ECO:0007669"/>
    <property type="project" value="TreeGrafter"/>
</dbReference>
<dbReference type="Pfam" id="PF05049">
    <property type="entry name" value="IIGP"/>
    <property type="match status" value="1"/>
</dbReference>
<comment type="caution">
    <text evidence="6">The sequence shown here is derived from an EMBL/GenBank/DDBJ whole genome shotgun (WGS) entry which is preliminary data.</text>
</comment>
<dbReference type="SUPFAM" id="SSF52540">
    <property type="entry name" value="P-loop containing nucleoside triphosphate hydrolases"/>
    <property type="match status" value="1"/>
</dbReference>
<feature type="non-terminal residue" evidence="6">
    <location>
        <position position="1"/>
    </location>
</feature>
<evidence type="ECO:0000313" key="7">
    <source>
        <dbReference type="Proteomes" id="UP000092124"/>
    </source>
</evidence>
<reference evidence="6 7" key="1">
    <citation type="submission" date="2016-06" db="EMBL/GenBank/DDBJ databases">
        <title>The Draft Genome Sequence and Annotation of the Desert Woodrat Neotoma lepida.</title>
        <authorList>
            <person name="Campbell M."/>
            <person name="Oakeson K.F."/>
            <person name="Yandell M."/>
            <person name="Halpert J.R."/>
            <person name="Dearing D."/>
        </authorList>
    </citation>
    <scope>NUCLEOTIDE SEQUENCE [LARGE SCALE GENOMIC DNA]</scope>
    <source>
        <strain evidence="6">417</strain>
        <tissue evidence="6">Liver</tissue>
    </source>
</reference>
<dbReference type="Gene3D" id="3.40.50.300">
    <property type="entry name" value="P-loop containing nucleotide triphosphate hydrolases"/>
    <property type="match status" value="1"/>
</dbReference>
<dbReference type="InterPro" id="IPR030385">
    <property type="entry name" value="G_IRG_dom"/>
</dbReference>
<keyword evidence="2" id="KW-0547">Nucleotide-binding</keyword>
<dbReference type="AlphaFoldDB" id="A0A1A6H530"/>
<evidence type="ECO:0000259" key="5">
    <source>
        <dbReference type="PROSITE" id="PS51716"/>
    </source>
</evidence>
<feature type="domain" description="IRG-type G" evidence="5">
    <location>
        <begin position="61"/>
        <end position="243"/>
    </location>
</feature>
<comment type="similarity">
    <text evidence="1">Belongs to the TRAFAC class dynamin-like GTPase superfamily. IRG family.</text>
</comment>
<evidence type="ECO:0000256" key="1">
    <source>
        <dbReference type="ARBA" id="ARBA00005429"/>
    </source>
</evidence>
<dbReference type="InterPro" id="IPR051515">
    <property type="entry name" value="IRG"/>
</dbReference>
<protein>
    <recommendedName>
        <fullName evidence="5">IRG-type G domain-containing protein</fullName>
    </recommendedName>
</protein>
<gene>
    <name evidence="6" type="ORF">A6R68_16031</name>
</gene>
<dbReference type="GO" id="GO:0045087">
    <property type="term" value="P:innate immune response"/>
    <property type="evidence" value="ECO:0007669"/>
    <property type="project" value="TreeGrafter"/>
</dbReference>